<dbReference type="OrthoDB" id="1436580at2"/>
<dbReference type="STRING" id="867900.Celly_1456"/>
<sequence length="143" mass="16214">MKKLFFTLLFTTLLFSCSSDDDNSQKSLEETVLEGSWLFQRLGETCDNDYDLEAGDPYAFKFLENNTIEFEDPGYLSSSMYTIDGNNLTLETIYTLPSGSKRKFVGNYTFSEDTGNFTGTNTFTAYNDTETQWTCQGTTSISR</sequence>
<reference evidence="1 2" key="1">
    <citation type="journal article" date="2011" name="Stand. Genomic Sci.">
        <title>Complete genome sequence of Cellulophaga lytica type strain (LIM- 21).</title>
        <authorList>
            <person name="Pati A."/>
            <person name="Abt B."/>
            <person name="Teshima H."/>
            <person name="Nolan M."/>
            <person name="Lapidus A."/>
            <person name="Lucas S."/>
            <person name="Hammon N."/>
            <person name="Deshpande S."/>
            <person name="Cheng J.F."/>
            <person name="Tapia R."/>
            <person name="Han C."/>
            <person name="Goodwin L."/>
            <person name="Pitluck S."/>
            <person name="Liolios K."/>
            <person name="Pagani I."/>
            <person name="Mavromatis K."/>
            <person name="Ovchinikova G."/>
            <person name="Chen A."/>
            <person name="Palaniappan K."/>
            <person name="Land M."/>
            <person name="Hauser L."/>
            <person name="Jeffries C.D."/>
            <person name="Detter J.C."/>
            <person name="Brambilla E.M."/>
            <person name="Kannan K.P."/>
            <person name="Rohde M."/>
            <person name="Spring S."/>
            <person name="Goker M."/>
            <person name="Woyke T."/>
            <person name="Bristow J."/>
            <person name="Eisen J.A."/>
            <person name="Markowitz V."/>
            <person name="Hugenholtz P."/>
            <person name="Kyrpides N.C."/>
            <person name="Klenk H.P."/>
            <person name="Ivanova N."/>
        </authorList>
    </citation>
    <scope>NUCLEOTIDE SEQUENCE [LARGE SCALE GENOMIC DNA]</scope>
    <source>
        <strain evidence="2">ATCC 23178 / DSM 7489 / JCM 8516 / NBRC 14961 / NCIMB 1423 / VKM B-1433 / Cy l20</strain>
    </source>
</reference>
<gene>
    <name evidence="1" type="ordered locus">Celly_1456</name>
</gene>
<dbReference type="EMBL" id="CP002534">
    <property type="protein sequence ID" value="ADY29281.1"/>
    <property type="molecule type" value="Genomic_DNA"/>
</dbReference>
<organism evidence="1 2">
    <name type="scientific">Cellulophaga lytica (strain ATCC 23178 / DSM 7489 / JCM 8516 / NBRC 14961 / NCIMB 1423 / VKM B-1433 / Cy l20)</name>
    <dbReference type="NCBI Taxonomy" id="867900"/>
    <lineage>
        <taxon>Bacteria</taxon>
        <taxon>Pseudomonadati</taxon>
        <taxon>Bacteroidota</taxon>
        <taxon>Flavobacteriia</taxon>
        <taxon>Flavobacteriales</taxon>
        <taxon>Flavobacteriaceae</taxon>
        <taxon>Cellulophaga</taxon>
    </lineage>
</organism>
<dbReference type="PROSITE" id="PS51257">
    <property type="entry name" value="PROKAR_LIPOPROTEIN"/>
    <property type="match status" value="1"/>
</dbReference>
<dbReference type="HOGENOM" id="CLU_1802631_0_0_10"/>
<keyword evidence="2" id="KW-1185">Reference proteome</keyword>
<accession>F0RIF2</accession>
<name>F0RIF2_CELLC</name>
<dbReference type="RefSeq" id="WP_013621028.1">
    <property type="nucleotide sequence ID" value="NC_015167.1"/>
</dbReference>
<dbReference type="Proteomes" id="UP000007487">
    <property type="component" value="Chromosome"/>
</dbReference>
<evidence type="ECO:0000313" key="2">
    <source>
        <dbReference type="Proteomes" id="UP000007487"/>
    </source>
</evidence>
<evidence type="ECO:0008006" key="3">
    <source>
        <dbReference type="Google" id="ProtNLM"/>
    </source>
</evidence>
<proteinExistence type="predicted"/>
<dbReference type="KEGG" id="cly:Celly_1456"/>
<evidence type="ECO:0000313" key="1">
    <source>
        <dbReference type="EMBL" id="ADY29281.1"/>
    </source>
</evidence>
<dbReference type="AlphaFoldDB" id="F0RIF2"/>
<protein>
    <recommendedName>
        <fullName evidence="3">Lipocalin-like domain-containing protein</fullName>
    </recommendedName>
</protein>